<feature type="coiled-coil region" evidence="1">
    <location>
        <begin position="330"/>
        <end position="357"/>
    </location>
</feature>
<dbReference type="Proteomes" id="UP001273350">
    <property type="component" value="Unassembled WGS sequence"/>
</dbReference>
<evidence type="ECO:0008006" key="4">
    <source>
        <dbReference type="Google" id="ProtNLM"/>
    </source>
</evidence>
<evidence type="ECO:0000256" key="1">
    <source>
        <dbReference type="SAM" id="Coils"/>
    </source>
</evidence>
<organism evidence="2 3">
    <name type="scientific">Flavobacterium cupriresistens</name>
    <dbReference type="NCBI Taxonomy" id="2893885"/>
    <lineage>
        <taxon>Bacteria</taxon>
        <taxon>Pseudomonadati</taxon>
        <taxon>Bacteroidota</taxon>
        <taxon>Flavobacteriia</taxon>
        <taxon>Flavobacteriales</taxon>
        <taxon>Flavobacteriaceae</taxon>
        <taxon>Flavobacterium</taxon>
    </lineage>
</organism>
<proteinExistence type="predicted"/>
<protein>
    <recommendedName>
        <fullName evidence="4">Peptidase S74 domain-containing protein</fullName>
    </recommendedName>
</protein>
<gene>
    <name evidence="2" type="ORF">SGQ83_05150</name>
</gene>
<dbReference type="EMBL" id="JAWXVI010000003">
    <property type="protein sequence ID" value="MDX6188727.1"/>
    <property type="molecule type" value="Genomic_DNA"/>
</dbReference>
<evidence type="ECO:0000313" key="2">
    <source>
        <dbReference type="EMBL" id="MDX6188727.1"/>
    </source>
</evidence>
<sequence>MKTTMKFLIENANKSLLVLVLLSMPFNWSYAQSRLLTFAELTADRTNNWTNDANFTTTIDANDNSHNTPRSFSWFIGPGSTNADLLMYLTKIPASGNELHLFGKTVIQNPTWNASYDNLTSWADSETSYIQSNGDEQGLKISSNTGNKVYIGDSNDQVFFPGTNIGIGINSPQFKVHANGGFVSDVNGVQVMMGPGKNSTGWIGTLSNSGLFIGTNNTGSNMYLDTSDNVYIGGVQPNDIKTSMRSSYDLFVHNGILSEDYGIGPKTTWADYVFNDTYELKTLKEIDEFISVNKHLPNMPSQKSVSENGYNLHEMNVTLLEKIEELMLYTINQQKELDKLKEDYTALKKSIHNLQIKPN</sequence>
<reference evidence="2 3" key="1">
    <citation type="submission" date="2023-11" db="EMBL/GenBank/DDBJ databases">
        <title>Unpublished Manusciprt.</title>
        <authorList>
            <person name="Saticioglu I.B."/>
            <person name="Ay H."/>
            <person name="Ajmi N."/>
            <person name="Altun S."/>
            <person name="Duman M."/>
        </authorList>
    </citation>
    <scope>NUCLEOTIDE SEQUENCE [LARGE SCALE GENOMIC DNA]</scope>
    <source>
        <strain evidence="2 3">Fl-318</strain>
    </source>
</reference>
<name>A0ABU4R811_9FLAO</name>
<evidence type="ECO:0000313" key="3">
    <source>
        <dbReference type="Proteomes" id="UP001273350"/>
    </source>
</evidence>
<accession>A0ABU4R811</accession>
<keyword evidence="1" id="KW-0175">Coiled coil</keyword>
<keyword evidence="3" id="KW-1185">Reference proteome</keyword>
<dbReference type="RefSeq" id="WP_230004730.1">
    <property type="nucleotide sequence ID" value="NZ_CP087134.1"/>
</dbReference>
<comment type="caution">
    <text evidence="2">The sequence shown here is derived from an EMBL/GenBank/DDBJ whole genome shotgun (WGS) entry which is preliminary data.</text>
</comment>